<proteinExistence type="predicted"/>
<comment type="catalytic activity">
    <reaction evidence="1">
        <text>Hydrolyzes the link between N-acetylmuramoyl residues and L-amino acid residues in certain cell-wall glycopeptides.</text>
        <dbReference type="EC" id="3.5.1.28"/>
    </reaction>
</comment>
<dbReference type="PANTHER" id="PTHR30404:SF0">
    <property type="entry name" value="N-ACETYLMURAMOYL-L-ALANINE AMIDASE AMIC"/>
    <property type="match status" value="1"/>
</dbReference>
<dbReference type="SMART" id="SM00646">
    <property type="entry name" value="Ami_3"/>
    <property type="match status" value="1"/>
</dbReference>
<dbReference type="GO" id="GO:0008745">
    <property type="term" value="F:N-acetylmuramoyl-L-alanine amidase activity"/>
    <property type="evidence" value="ECO:0007669"/>
    <property type="project" value="UniProtKB-EC"/>
</dbReference>
<reference evidence="5 6" key="1">
    <citation type="submission" date="2024-01" db="EMBL/GenBank/DDBJ databases">
        <title>Novel species of the genus Luteimonas isolated from rivers.</title>
        <authorList>
            <person name="Lu H."/>
        </authorList>
    </citation>
    <scope>NUCLEOTIDE SEQUENCE [LARGE SCALE GENOMIC DNA]</scope>
    <source>
        <strain evidence="5 6">FXH3W</strain>
    </source>
</reference>
<feature type="domain" description="MurNAc-LAA" evidence="4">
    <location>
        <begin position="341"/>
        <end position="496"/>
    </location>
</feature>
<dbReference type="RefSeq" id="WP_331704047.1">
    <property type="nucleotide sequence ID" value="NZ_JAZHBO010000002.1"/>
</dbReference>
<dbReference type="Pfam" id="PF01520">
    <property type="entry name" value="Amidase_3"/>
    <property type="match status" value="1"/>
</dbReference>
<dbReference type="InterPro" id="IPR002508">
    <property type="entry name" value="MurNAc-LAA_cat"/>
</dbReference>
<dbReference type="EMBL" id="JAZHBO010000002">
    <property type="protein sequence ID" value="MEF2156178.1"/>
    <property type="molecule type" value="Genomic_DNA"/>
</dbReference>
<evidence type="ECO:0000256" key="1">
    <source>
        <dbReference type="ARBA" id="ARBA00001561"/>
    </source>
</evidence>
<dbReference type="InterPro" id="IPR050695">
    <property type="entry name" value="N-acetylmuramoyl_amidase_3"/>
</dbReference>
<dbReference type="Proteomes" id="UP001356170">
    <property type="component" value="Unassembled WGS sequence"/>
</dbReference>
<dbReference type="PANTHER" id="PTHR30404">
    <property type="entry name" value="N-ACETYLMURAMOYL-L-ALANINE AMIDASE"/>
    <property type="match status" value="1"/>
</dbReference>
<dbReference type="EC" id="3.5.1.28" evidence="2"/>
<evidence type="ECO:0000313" key="5">
    <source>
        <dbReference type="EMBL" id="MEF2156178.1"/>
    </source>
</evidence>
<comment type="caution">
    <text evidence="5">The sequence shown here is derived from an EMBL/GenBank/DDBJ whole genome shotgun (WGS) entry which is preliminary data.</text>
</comment>
<keyword evidence="3 5" id="KW-0378">Hydrolase</keyword>
<name>A0ABU7V0Z6_9GAMM</name>
<dbReference type="Gene3D" id="3.40.630.40">
    <property type="entry name" value="Zn-dependent exopeptidases"/>
    <property type="match status" value="1"/>
</dbReference>
<evidence type="ECO:0000256" key="3">
    <source>
        <dbReference type="ARBA" id="ARBA00022801"/>
    </source>
</evidence>
<dbReference type="Pfam" id="PF11741">
    <property type="entry name" value="AMIN"/>
    <property type="match status" value="1"/>
</dbReference>
<evidence type="ECO:0000256" key="2">
    <source>
        <dbReference type="ARBA" id="ARBA00011901"/>
    </source>
</evidence>
<dbReference type="Gene3D" id="2.60.40.3500">
    <property type="match status" value="1"/>
</dbReference>
<dbReference type="SUPFAM" id="SSF53187">
    <property type="entry name" value="Zn-dependent exopeptidases"/>
    <property type="match status" value="1"/>
</dbReference>
<evidence type="ECO:0000259" key="4">
    <source>
        <dbReference type="SMART" id="SM00646"/>
    </source>
</evidence>
<protein>
    <recommendedName>
        <fullName evidence="2">N-acetylmuramoyl-L-alanine amidase</fullName>
        <ecNumber evidence="2">3.5.1.28</ecNumber>
    </recommendedName>
</protein>
<dbReference type="InterPro" id="IPR021731">
    <property type="entry name" value="AMIN_dom"/>
</dbReference>
<accession>A0ABU7V0Z6</accession>
<sequence>MGAALIGALAWNLAAASELGGVRTTVDATGTRTILDLDATTQYQILKLANPNRLVVDLTDTDIPAKAALVPGGWVSGIRTGVTDTGSRVVLDLQGTASRVRSKIETVGGQRRLVLTFPGQGAQVAAVTVPKPASVSSAASLPTKVEVTSAPVADTARDRDLNALISDLAGPSSSGTAVASAEPKVMPAAAMSQPQALLNGASSNSAVTIATGVPTRRATGVPTALTAKGAAALKAGVAVNPPRSTPAPAAVTRPTSAAGAVQSVSELRGERLNRGERKLVVAIDAGHGGQDPGARGLNGTREKDVTLQIARELARQVNATPGMRAVLTRDSDFFVELPDRPRIARRAGADIFVSIHADAAENRRADGSSVYVLSTRGASSQRARWLADKENAADMMGGVKLAQASNSLANVLIDLTQSGHMRASEDAANNVLAGLKRVGNIHKYNVEKANFAVLRGSDMPSMLVETAFISNPDEEQRLLDPAFQRRIAGAVLDGVHTYFSRLAPPGTIYASLADEEAGPTGGSD</sequence>
<gene>
    <name evidence="5" type="ORF">V3390_08065</name>
</gene>
<dbReference type="CDD" id="cd02696">
    <property type="entry name" value="MurNAc-LAA"/>
    <property type="match status" value="1"/>
</dbReference>
<evidence type="ECO:0000313" key="6">
    <source>
        <dbReference type="Proteomes" id="UP001356170"/>
    </source>
</evidence>
<keyword evidence="6" id="KW-1185">Reference proteome</keyword>
<organism evidence="5 6">
    <name type="scientific">Aquilutibacter rugosus</name>
    <dbReference type="NCBI Taxonomy" id="3115820"/>
    <lineage>
        <taxon>Bacteria</taxon>
        <taxon>Pseudomonadati</taxon>
        <taxon>Pseudomonadota</taxon>
        <taxon>Gammaproteobacteria</taxon>
        <taxon>Lysobacterales</taxon>
        <taxon>Lysobacteraceae</taxon>
        <taxon>Aquilutibacter</taxon>
    </lineage>
</organism>